<keyword evidence="3" id="KW-0722">Serine protease inhibitor</keyword>
<organism evidence="5">
    <name type="scientific">Brachypodium distachyon</name>
    <name type="common">Purple false brome</name>
    <name type="synonym">Trachynia distachya</name>
    <dbReference type="NCBI Taxonomy" id="15368"/>
    <lineage>
        <taxon>Eukaryota</taxon>
        <taxon>Viridiplantae</taxon>
        <taxon>Streptophyta</taxon>
        <taxon>Embryophyta</taxon>
        <taxon>Tracheophyta</taxon>
        <taxon>Spermatophyta</taxon>
        <taxon>Magnoliopsida</taxon>
        <taxon>Liliopsida</taxon>
        <taxon>Poales</taxon>
        <taxon>Poaceae</taxon>
        <taxon>BOP clade</taxon>
        <taxon>Pooideae</taxon>
        <taxon>Stipodae</taxon>
        <taxon>Brachypodieae</taxon>
        <taxon>Brachypodium</taxon>
    </lineage>
</organism>
<protein>
    <recommendedName>
        <fullName evidence="8">Subtilisin-chymotrypsin inhibitor-2A</fullName>
    </recommendedName>
</protein>
<dbReference type="InParanoid" id="I1HN04"/>
<dbReference type="PANTHER" id="PTHR33091:SF38">
    <property type="entry name" value="OS12G0437800 PROTEIN"/>
    <property type="match status" value="1"/>
</dbReference>
<dbReference type="GO" id="GO:0004867">
    <property type="term" value="F:serine-type endopeptidase inhibitor activity"/>
    <property type="evidence" value="ECO:0007669"/>
    <property type="project" value="UniProtKB-KW"/>
</dbReference>
<reference evidence="5" key="2">
    <citation type="submission" date="2017-06" db="EMBL/GenBank/DDBJ databases">
        <title>WGS assembly of Brachypodium distachyon.</title>
        <authorList>
            <consortium name="The International Brachypodium Initiative"/>
            <person name="Lucas S."/>
            <person name="Harmon-Smith M."/>
            <person name="Lail K."/>
            <person name="Tice H."/>
            <person name="Grimwood J."/>
            <person name="Bruce D."/>
            <person name="Barry K."/>
            <person name="Shu S."/>
            <person name="Lindquist E."/>
            <person name="Wang M."/>
            <person name="Pitluck S."/>
            <person name="Vogel J.P."/>
            <person name="Garvin D.F."/>
            <person name="Mockler T.C."/>
            <person name="Schmutz J."/>
            <person name="Rokhsar D."/>
            <person name="Bevan M.W."/>
        </authorList>
    </citation>
    <scope>NUCLEOTIDE SEQUENCE</scope>
    <source>
        <strain evidence="5">Bd21</strain>
    </source>
</reference>
<dbReference type="InterPro" id="IPR036354">
    <property type="entry name" value="Prot_inh_pot1_sf"/>
</dbReference>
<dbReference type="SUPFAM" id="SSF54654">
    <property type="entry name" value="CI-2 family of serine protease inhibitors"/>
    <property type="match status" value="1"/>
</dbReference>
<reference evidence="5 6" key="1">
    <citation type="journal article" date="2010" name="Nature">
        <title>Genome sequencing and analysis of the model grass Brachypodium distachyon.</title>
        <authorList>
            <consortium name="International Brachypodium Initiative"/>
        </authorList>
    </citation>
    <scope>NUCLEOTIDE SEQUENCE [LARGE SCALE GENOMIC DNA]</scope>
    <source>
        <strain evidence="5 6">Bd21</strain>
    </source>
</reference>
<evidence type="ECO:0000256" key="1">
    <source>
        <dbReference type="ARBA" id="ARBA00008210"/>
    </source>
</evidence>
<evidence type="ECO:0000256" key="2">
    <source>
        <dbReference type="ARBA" id="ARBA00022690"/>
    </source>
</evidence>
<name>I1HN04_BRADI</name>
<dbReference type="EMBL" id="CM000881">
    <property type="protein sequence ID" value="KQK08053.1"/>
    <property type="molecule type" value="Genomic_DNA"/>
</dbReference>
<evidence type="ECO:0000256" key="3">
    <source>
        <dbReference type="ARBA" id="ARBA00022900"/>
    </source>
</evidence>
<feature type="region of interest" description="Disordered" evidence="4">
    <location>
        <begin position="1"/>
        <end position="27"/>
    </location>
</feature>
<dbReference type="Gene3D" id="3.30.10.10">
    <property type="entry name" value="Trypsin Inhibitor V, subunit A"/>
    <property type="match status" value="1"/>
</dbReference>
<dbReference type="AlphaFoldDB" id="I1HN04"/>
<dbReference type="OMA" id="QYDRVRI"/>
<evidence type="ECO:0000313" key="5">
    <source>
        <dbReference type="EMBL" id="KQK08053.1"/>
    </source>
</evidence>
<reference evidence="6" key="3">
    <citation type="submission" date="2018-08" db="UniProtKB">
        <authorList>
            <consortium name="EnsemblPlants"/>
        </authorList>
    </citation>
    <scope>IDENTIFICATION</scope>
    <source>
        <strain evidence="6">cv. Bd21</strain>
    </source>
</reference>
<evidence type="ECO:0008006" key="8">
    <source>
        <dbReference type="Google" id="ProtNLM"/>
    </source>
</evidence>
<accession>I1HN04</accession>
<dbReference type="OrthoDB" id="10013825at2759"/>
<evidence type="ECO:0000313" key="6">
    <source>
        <dbReference type="EnsemblPlants" id="KQK08053"/>
    </source>
</evidence>
<evidence type="ECO:0000256" key="4">
    <source>
        <dbReference type="SAM" id="MobiDB-lite"/>
    </source>
</evidence>
<keyword evidence="2" id="KW-0646">Protease inhibitor</keyword>
<dbReference type="Gramene" id="KQK08053">
    <property type="protein sequence ID" value="KQK08053"/>
    <property type="gene ID" value="BRADI_2g39280v3"/>
</dbReference>
<dbReference type="EnsemblPlants" id="KQK08053">
    <property type="protein sequence ID" value="KQK08053"/>
    <property type="gene ID" value="BRADI_2g39280v3"/>
</dbReference>
<sequence>MSSMEEKKPAIQGAAGDGGVAPPRFDDPIKLKSWPELVGKSVDEAKKVILRDMPEAKIEVLPVDAMVTEDLQYDRVRIFVAVADVPRVG</sequence>
<gene>
    <name evidence="5" type="ORF">BRADI_2g39280v3</name>
</gene>
<evidence type="ECO:0000313" key="7">
    <source>
        <dbReference type="Proteomes" id="UP000008810"/>
    </source>
</evidence>
<dbReference type="GO" id="GO:0009611">
    <property type="term" value="P:response to wounding"/>
    <property type="evidence" value="ECO:0007669"/>
    <property type="project" value="InterPro"/>
</dbReference>
<comment type="similarity">
    <text evidence="1">Belongs to the protease inhibitor I13 (potato type I serine protease inhibitor) family.</text>
</comment>
<dbReference type="PANTHER" id="PTHR33091">
    <property type="entry name" value="PROTEIN, PUTATIVE, EXPRESSED-RELATED"/>
    <property type="match status" value="1"/>
</dbReference>
<dbReference type="Proteomes" id="UP000008810">
    <property type="component" value="Chromosome 2"/>
</dbReference>
<dbReference type="Pfam" id="PF00280">
    <property type="entry name" value="potato_inhibit"/>
    <property type="match status" value="1"/>
</dbReference>
<keyword evidence="7" id="KW-1185">Reference proteome</keyword>
<proteinExistence type="inferred from homology"/>
<dbReference type="PRINTS" id="PR00292">
    <property type="entry name" value="POTATOINHBTR"/>
</dbReference>
<dbReference type="InterPro" id="IPR000864">
    <property type="entry name" value="Prot_inh_pot1"/>
</dbReference>
<dbReference type="PROSITE" id="PS00285">
    <property type="entry name" value="POTATO_INHIBITOR"/>
    <property type="match status" value="1"/>
</dbReference>
<dbReference type="HOGENOM" id="CLU_158942_0_1_1"/>